<gene>
    <name evidence="1" type="ORF">METZ01_LOCUS120853</name>
</gene>
<feature type="non-terminal residue" evidence="1">
    <location>
        <position position="1"/>
    </location>
</feature>
<name>A0A381XT97_9ZZZZ</name>
<dbReference type="EMBL" id="UINC01016312">
    <property type="protein sequence ID" value="SVA67999.1"/>
    <property type="molecule type" value="Genomic_DNA"/>
</dbReference>
<sequence length="36" mass="4382">DSKIYTHGKINFHPFFFNINFVVDKMNLSKIFDEKF</sequence>
<organism evidence="1">
    <name type="scientific">marine metagenome</name>
    <dbReference type="NCBI Taxonomy" id="408172"/>
    <lineage>
        <taxon>unclassified sequences</taxon>
        <taxon>metagenomes</taxon>
        <taxon>ecological metagenomes</taxon>
    </lineage>
</organism>
<proteinExistence type="predicted"/>
<reference evidence="1" key="1">
    <citation type="submission" date="2018-05" db="EMBL/GenBank/DDBJ databases">
        <authorList>
            <person name="Lanie J.A."/>
            <person name="Ng W.-L."/>
            <person name="Kazmierczak K.M."/>
            <person name="Andrzejewski T.M."/>
            <person name="Davidsen T.M."/>
            <person name="Wayne K.J."/>
            <person name="Tettelin H."/>
            <person name="Glass J.I."/>
            <person name="Rusch D."/>
            <person name="Podicherti R."/>
            <person name="Tsui H.-C.T."/>
            <person name="Winkler M.E."/>
        </authorList>
    </citation>
    <scope>NUCLEOTIDE SEQUENCE</scope>
</reference>
<accession>A0A381XT97</accession>
<protein>
    <submittedName>
        <fullName evidence="1">Uncharacterized protein</fullName>
    </submittedName>
</protein>
<evidence type="ECO:0000313" key="1">
    <source>
        <dbReference type="EMBL" id="SVA67999.1"/>
    </source>
</evidence>
<dbReference type="AlphaFoldDB" id="A0A381XT97"/>